<dbReference type="InterPro" id="IPR011051">
    <property type="entry name" value="RmlC_Cupin_sf"/>
</dbReference>
<dbReference type="SUPFAM" id="SSF51182">
    <property type="entry name" value="RmlC-like cupins"/>
    <property type="match status" value="1"/>
</dbReference>
<reference evidence="1 2" key="1">
    <citation type="submission" date="2016-10" db="EMBL/GenBank/DDBJ databases">
        <authorList>
            <person name="de Groot N.N."/>
        </authorList>
    </citation>
    <scope>NUCLEOTIDE SEQUENCE [LARGE SCALE GENOMIC DNA]</scope>
    <source>
        <strain evidence="1 2">DSM 13760</strain>
    </source>
</reference>
<organism evidence="1 2">
    <name type="scientific">Isobaculum melis</name>
    <dbReference type="NCBI Taxonomy" id="142588"/>
    <lineage>
        <taxon>Bacteria</taxon>
        <taxon>Bacillati</taxon>
        <taxon>Bacillota</taxon>
        <taxon>Bacilli</taxon>
        <taxon>Lactobacillales</taxon>
        <taxon>Carnobacteriaceae</taxon>
        <taxon>Isobaculum</taxon>
    </lineage>
</organism>
<sequence length="97" mass="10835">MKVYTGNSDIELFEHLIEDEQQVVTHLVVKKGQVVPTHHVNQAVIVVPIKGKISFSDVSSKEMIYPGKIIQLAPQEPHALSAIEDSELMVIKSFLRS</sequence>
<dbReference type="EMBL" id="FOHA01000002">
    <property type="protein sequence ID" value="SER64776.1"/>
    <property type="molecule type" value="Genomic_DNA"/>
</dbReference>
<name>A0A1H9QWF4_9LACT</name>
<accession>A0A1H9QWF4</accession>
<dbReference type="InterPro" id="IPR014710">
    <property type="entry name" value="RmlC-like_jellyroll"/>
</dbReference>
<dbReference type="OrthoDB" id="1691590at2"/>
<evidence type="ECO:0008006" key="3">
    <source>
        <dbReference type="Google" id="ProtNLM"/>
    </source>
</evidence>
<dbReference type="Gene3D" id="2.60.120.10">
    <property type="entry name" value="Jelly Rolls"/>
    <property type="match status" value="1"/>
</dbReference>
<evidence type="ECO:0000313" key="1">
    <source>
        <dbReference type="EMBL" id="SER64776.1"/>
    </source>
</evidence>
<evidence type="ECO:0000313" key="2">
    <source>
        <dbReference type="Proteomes" id="UP000198948"/>
    </source>
</evidence>
<dbReference type="AlphaFoldDB" id="A0A1H9QWF4"/>
<dbReference type="Proteomes" id="UP000198948">
    <property type="component" value="Unassembled WGS sequence"/>
</dbReference>
<dbReference type="STRING" id="142588.SAMN04488559_102327"/>
<proteinExistence type="predicted"/>
<dbReference type="RefSeq" id="WP_092650327.1">
    <property type="nucleotide sequence ID" value="NZ_FOHA01000002.1"/>
</dbReference>
<keyword evidence="2" id="KW-1185">Reference proteome</keyword>
<gene>
    <name evidence="1" type="ORF">SAMN04488559_102327</name>
</gene>
<protein>
    <recommendedName>
        <fullName evidence="3">AraC-like ligand binding domain-containing protein</fullName>
    </recommendedName>
</protein>